<feature type="domain" description="PAS" evidence="17">
    <location>
        <begin position="400"/>
        <end position="470"/>
    </location>
</feature>
<proteinExistence type="inferred from homology"/>
<keyword evidence="13" id="KW-0472">Membrane</keyword>
<evidence type="ECO:0000313" key="19">
    <source>
        <dbReference type="EMBL" id="QIZ71754.1"/>
    </source>
</evidence>
<evidence type="ECO:0000256" key="7">
    <source>
        <dbReference type="ARBA" id="ARBA00022692"/>
    </source>
</evidence>
<dbReference type="Gene3D" id="3.30.565.10">
    <property type="entry name" value="Histidine kinase-like ATPase, C-terminal domain"/>
    <property type="match status" value="1"/>
</dbReference>
<evidence type="ECO:0000256" key="13">
    <source>
        <dbReference type="ARBA" id="ARBA00023136"/>
    </source>
</evidence>
<feature type="region of interest" description="Disordered" evidence="14">
    <location>
        <begin position="1"/>
        <end position="71"/>
    </location>
</feature>
<keyword evidence="20" id="KW-1185">Reference proteome</keyword>
<reference evidence="19 20" key="1">
    <citation type="submission" date="2020-04" db="EMBL/GenBank/DDBJ databases">
        <authorList>
            <person name="Basu S."/>
            <person name="Maruthanayagam V."/>
            <person name="Chakraborty S."/>
            <person name="Pramanik A."/>
            <person name="Mukherjee J."/>
            <person name="Brink B."/>
        </authorList>
    </citation>
    <scope>NUCLEOTIDE SEQUENCE [LARGE SCALE GENOMIC DNA]</scope>
    <source>
        <strain evidence="19 20">AP17</strain>
    </source>
</reference>
<comment type="subcellular location">
    <subcellularLocation>
        <location evidence="2">Membrane</location>
        <topology evidence="2">Multi-pass membrane protein</topology>
    </subcellularLocation>
</comment>
<dbReference type="EC" id="2.7.13.3" evidence="4"/>
<evidence type="ECO:0000259" key="16">
    <source>
        <dbReference type="PROSITE" id="PS50109"/>
    </source>
</evidence>
<dbReference type="SMART" id="SM00387">
    <property type="entry name" value="HATPase_c"/>
    <property type="match status" value="1"/>
</dbReference>
<feature type="compositionally biased region" description="Basic residues" evidence="14">
    <location>
        <begin position="19"/>
        <end position="41"/>
    </location>
</feature>
<keyword evidence="8" id="KW-0547">Nucleotide-binding</keyword>
<dbReference type="CDD" id="cd00075">
    <property type="entry name" value="HATPase"/>
    <property type="match status" value="1"/>
</dbReference>
<evidence type="ECO:0000256" key="5">
    <source>
        <dbReference type="ARBA" id="ARBA00022553"/>
    </source>
</evidence>
<evidence type="ECO:0000256" key="8">
    <source>
        <dbReference type="ARBA" id="ARBA00022741"/>
    </source>
</evidence>
<dbReference type="SUPFAM" id="SSF55781">
    <property type="entry name" value="GAF domain-like"/>
    <property type="match status" value="4"/>
</dbReference>
<dbReference type="Pfam" id="PF00989">
    <property type="entry name" value="PAS"/>
    <property type="match status" value="1"/>
</dbReference>
<keyword evidence="6" id="KW-0808">Transferase</keyword>
<evidence type="ECO:0000256" key="11">
    <source>
        <dbReference type="ARBA" id="ARBA00022989"/>
    </source>
</evidence>
<dbReference type="InterPro" id="IPR003018">
    <property type="entry name" value="GAF"/>
</dbReference>
<dbReference type="SUPFAM" id="SSF55785">
    <property type="entry name" value="PYP-like sensor domain (PAS domain)"/>
    <property type="match status" value="5"/>
</dbReference>
<keyword evidence="9" id="KW-0418">Kinase</keyword>
<dbReference type="InterPro" id="IPR050351">
    <property type="entry name" value="BphY/WalK/GraS-like"/>
</dbReference>
<dbReference type="PANTHER" id="PTHR42878">
    <property type="entry name" value="TWO-COMPONENT HISTIDINE KINASE"/>
    <property type="match status" value="1"/>
</dbReference>
<keyword evidence="5" id="KW-0597">Phosphoprotein</keyword>
<dbReference type="InterPro" id="IPR029016">
    <property type="entry name" value="GAF-like_dom_sf"/>
</dbReference>
<dbReference type="Pfam" id="PF01590">
    <property type="entry name" value="GAF"/>
    <property type="match status" value="3"/>
</dbReference>
<evidence type="ECO:0000256" key="2">
    <source>
        <dbReference type="ARBA" id="ARBA00004141"/>
    </source>
</evidence>
<dbReference type="Pfam" id="PF02518">
    <property type="entry name" value="HATPase_c"/>
    <property type="match status" value="1"/>
</dbReference>
<dbReference type="CDD" id="cd00130">
    <property type="entry name" value="PAS"/>
    <property type="match status" value="5"/>
</dbReference>
<dbReference type="GO" id="GO:0006355">
    <property type="term" value="P:regulation of DNA-templated transcription"/>
    <property type="evidence" value="ECO:0007669"/>
    <property type="project" value="InterPro"/>
</dbReference>
<dbReference type="Gene3D" id="3.30.450.20">
    <property type="entry name" value="PAS domain"/>
    <property type="match status" value="5"/>
</dbReference>
<dbReference type="GO" id="GO:0007234">
    <property type="term" value="P:osmosensory signaling via phosphorelay pathway"/>
    <property type="evidence" value="ECO:0007669"/>
    <property type="project" value="TreeGrafter"/>
</dbReference>
<dbReference type="InterPro" id="IPR013767">
    <property type="entry name" value="PAS_fold"/>
</dbReference>
<dbReference type="InterPro" id="IPR001610">
    <property type="entry name" value="PAC"/>
</dbReference>
<dbReference type="PROSITE" id="PS50113">
    <property type="entry name" value="PAC"/>
    <property type="match status" value="2"/>
</dbReference>
<dbReference type="InterPro" id="IPR035965">
    <property type="entry name" value="PAS-like_dom_sf"/>
</dbReference>
<feature type="domain" description="PAS" evidence="17">
    <location>
        <begin position="960"/>
        <end position="1030"/>
    </location>
</feature>
<evidence type="ECO:0000256" key="3">
    <source>
        <dbReference type="ARBA" id="ARBA00006402"/>
    </source>
</evidence>
<dbReference type="InterPro" id="IPR003594">
    <property type="entry name" value="HATPase_dom"/>
</dbReference>
<dbReference type="Pfam" id="PF08448">
    <property type="entry name" value="PAS_4"/>
    <property type="match status" value="1"/>
</dbReference>
<comment type="similarity">
    <text evidence="3">In the N-terminal section; belongs to the phytochrome family.</text>
</comment>
<feature type="domain" description="Phytochrome chromophore attachment site" evidence="15">
    <location>
        <begin position="1103"/>
        <end position="1255"/>
    </location>
</feature>
<evidence type="ECO:0000256" key="14">
    <source>
        <dbReference type="SAM" id="MobiDB-lite"/>
    </source>
</evidence>
<evidence type="ECO:0000259" key="18">
    <source>
        <dbReference type="PROSITE" id="PS50113"/>
    </source>
</evidence>
<dbReference type="PROSITE" id="PS50112">
    <property type="entry name" value="PAS"/>
    <property type="match status" value="4"/>
</dbReference>
<protein>
    <recommendedName>
        <fullName evidence="4">histidine kinase</fullName>
        <ecNumber evidence="4">2.7.13.3</ecNumber>
    </recommendedName>
</protein>
<feature type="compositionally biased region" description="Basic and acidic residues" evidence="14">
    <location>
        <begin position="1"/>
        <end position="18"/>
    </location>
</feature>
<gene>
    <name evidence="19" type="ORF">HCG48_15130</name>
</gene>
<evidence type="ECO:0000256" key="12">
    <source>
        <dbReference type="ARBA" id="ARBA00023012"/>
    </source>
</evidence>
<keyword evidence="12" id="KW-0902">Two-component regulatory system</keyword>
<dbReference type="SUPFAM" id="SSF55874">
    <property type="entry name" value="ATPase domain of HSP90 chaperone/DNA topoisomerase II/histidine kinase"/>
    <property type="match status" value="1"/>
</dbReference>
<dbReference type="InterPro" id="IPR003661">
    <property type="entry name" value="HisK_dim/P_dom"/>
</dbReference>
<dbReference type="Gene3D" id="3.30.450.40">
    <property type="match status" value="3"/>
</dbReference>
<dbReference type="PRINTS" id="PR00344">
    <property type="entry name" value="BCTRLSENSOR"/>
</dbReference>
<evidence type="ECO:0000259" key="15">
    <source>
        <dbReference type="PROSITE" id="PS50046"/>
    </source>
</evidence>
<dbReference type="SMART" id="SM00388">
    <property type="entry name" value="HisKA"/>
    <property type="match status" value="1"/>
</dbReference>
<dbReference type="Pfam" id="PF13426">
    <property type="entry name" value="PAS_9"/>
    <property type="match status" value="2"/>
</dbReference>
<dbReference type="GO" id="GO:0030295">
    <property type="term" value="F:protein kinase activator activity"/>
    <property type="evidence" value="ECO:0007669"/>
    <property type="project" value="TreeGrafter"/>
</dbReference>
<dbReference type="Pfam" id="PF00512">
    <property type="entry name" value="HisKA"/>
    <property type="match status" value="1"/>
</dbReference>
<organism evidence="19 20">
    <name type="scientific">Oxynema aestuarii AP17</name>
    <dbReference type="NCBI Taxonomy" id="2064643"/>
    <lineage>
        <taxon>Bacteria</taxon>
        <taxon>Bacillati</taxon>
        <taxon>Cyanobacteriota</taxon>
        <taxon>Cyanophyceae</taxon>
        <taxon>Oscillatoriophycideae</taxon>
        <taxon>Oscillatoriales</taxon>
        <taxon>Oscillatoriaceae</taxon>
        <taxon>Oxynema</taxon>
        <taxon>Oxynema aestuarii</taxon>
    </lineage>
</organism>
<feature type="domain" description="PAC" evidence="18">
    <location>
        <begin position="1032"/>
        <end position="1083"/>
    </location>
</feature>
<sequence length="1715" mass="191653">MKRNSEPNEGIGRRDRPYYLKRPRPQRCKGRIYLKRPRNRPAPRGDRHSSSQEFPSPGVGETDALERRTQPKGSVKCCTLDRIGKSMDLILEPSGQIVAVDPRIVAILGYAESSLIGTPWIDYVDGRDRPFVLQTSAPILGDRNGNLVPNPMTIPPFRLTTRDGAAIWVEATIARQISDRRVRLSCRRTAQPPRNESQPGVGLQEVIRPMWRAIAAGRIDWNHCLAEIGKALGVTGATIARWRVGGDLDLPRAVRLEGCWGRVPDCCAERDEWTVLLDAIPPFTGAGVVAIADCQALPAGAIGSDRSLDEAGVRALLCIPIRPAPGSATDNPRTALPEGRICLYDDRGSHYWSPEQIQPLEWLAEAIAGLWERDDASASDAAPCSQSRQCEATQDALENSERRYRELLELSFEAILIHHHGQIIWSNAAAARLLGAAVAGELEGRSVFDFVTPPYREIVRQRIENVTTGQPTPTVEEQFIRLDGETIDVEVTAMPIAYDGRPCIQVFVRDISARAKAVADVRSRARQQQAVAQLGQRALKGIPTAVLMQDAVQLVADTLAVEYCKILELLPDPGDDRDAPASFLVRAGVGWKSGIVGRARVEASQRSQAGYTLRQGESTIVQDLRTETRFEGMPLLHEHGVISGMTAIIGHPPHRTPPSGTHPELALVSEVPFVGILGVHSRKLREFSADDLHFLEAIANIVAAAIDRERSDARAYIMQRAIAECANGIVITDARSRDNPIVYVNPSFEQISGYSAREAIGRNCRFLQGGDRDQSSLETVRWAIARGQNCHGILRNYRKDGSMFWNELSISPIRNEAGEVSHFIGIQSDITYRVEADVRLRESHEQTIAILESIADGFVALDADFCLTYINRTAESLLTERQGEAIGQSFWDAFPEAIAAAFESEYRRAIAEQVSIAFEAFYPEDNRWLAIHAYPAREGLSVYFQDITANRRAQEALRESEQRYRRIVETMTEGVWSLDAEGNTTFINRQLARMLGVRVEQAIGKPWLSFVDPKHRPWAELFLEQVRQGHTQQQDVRFRQADGGDRWTIVSANAGQPGDSKAGILLTIADISDRKQAEMALARQIRRERLMVKIQNRIRQSLDLDDILQTTVGEVRPFLQADRVLIYQFKPDWNGQIVVESVEPGWLPLLGMEIKDTCFNDRFVESYLDGRIGAIADLERSKLSQCHKTLLSEFQVKANLVVPIVKSLGQGHPSGDPSRESPQRRLWGLLVAHHCSQPRQWLPQEIDLLQQLATQLGIAIEQSELYETVRQIGSDLEIQVRNRTAELQQSLEFAHVVRRITQKVGESLDEGQILQTAVREIAQVLEIDYCCAALYDGDRTTATICYEYSTDDVGSGLGQVLKIADARKIYEQLWRGEYFLSYDRGRVPLIDPQALGDLACPDLDRMLQARILVPIFDDRGTIGHLSVLHSQVRTWSDIEIRLLQQVAAHCAIALRQARLYEASLAQVRELEKVNRLKDEFLSTVSHELRTPMANMKMAIQMLKIGYKQYDPNLTNDLEKQEAIAAKLSRYFQILDDECHREISLINDLLDLQRLDSGLAKEFTPVDLGEWLPQLLHGFHERARNRQQTIALELADNLPTLTTDVSGFERIVSELLNNACKYTPPGESIRLVACDAGDRLQLQVVNTGVEIPPNEIGHIFEKFYRVPSADPWKQGGTGLGLALVQKLATHLGGAIAVESASRVTCFTLELPWDLES</sequence>
<dbReference type="InterPro" id="IPR013656">
    <property type="entry name" value="PAS_4"/>
</dbReference>
<dbReference type="SMART" id="SM00086">
    <property type="entry name" value="PAC"/>
    <property type="match status" value="3"/>
</dbReference>
<comment type="catalytic activity">
    <reaction evidence="1">
        <text>ATP + protein L-histidine = ADP + protein N-phospho-L-histidine.</text>
        <dbReference type="EC" id="2.7.13.3"/>
    </reaction>
</comment>
<dbReference type="NCBIfam" id="TIGR00229">
    <property type="entry name" value="sensory_box"/>
    <property type="match status" value="4"/>
</dbReference>
<dbReference type="GO" id="GO:0000156">
    <property type="term" value="F:phosphorelay response regulator activity"/>
    <property type="evidence" value="ECO:0007669"/>
    <property type="project" value="TreeGrafter"/>
</dbReference>
<feature type="domain" description="PAS" evidence="17">
    <location>
        <begin position="843"/>
        <end position="913"/>
    </location>
</feature>
<dbReference type="PROSITE" id="PS50109">
    <property type="entry name" value="HIS_KIN"/>
    <property type="match status" value="1"/>
</dbReference>
<dbReference type="Proteomes" id="UP000500857">
    <property type="component" value="Chromosome"/>
</dbReference>
<feature type="domain" description="PAC" evidence="18">
    <location>
        <begin position="788"/>
        <end position="842"/>
    </location>
</feature>
<dbReference type="GO" id="GO:0000155">
    <property type="term" value="F:phosphorelay sensor kinase activity"/>
    <property type="evidence" value="ECO:0007669"/>
    <property type="project" value="InterPro"/>
</dbReference>
<feature type="domain" description="PAS" evidence="17">
    <location>
        <begin position="714"/>
        <end position="763"/>
    </location>
</feature>
<dbReference type="SMART" id="SM00091">
    <property type="entry name" value="PAS"/>
    <property type="match status" value="5"/>
</dbReference>
<dbReference type="SMART" id="SM00065">
    <property type="entry name" value="GAF"/>
    <property type="match status" value="3"/>
</dbReference>
<feature type="domain" description="Histidine kinase" evidence="16">
    <location>
        <begin position="1483"/>
        <end position="1713"/>
    </location>
</feature>
<dbReference type="GO" id="GO:0016020">
    <property type="term" value="C:membrane"/>
    <property type="evidence" value="ECO:0007669"/>
    <property type="project" value="UniProtKB-SubCell"/>
</dbReference>
<dbReference type="PANTHER" id="PTHR42878:SF7">
    <property type="entry name" value="SENSOR HISTIDINE KINASE GLRK"/>
    <property type="match status" value="1"/>
</dbReference>
<dbReference type="InterPro" id="IPR000014">
    <property type="entry name" value="PAS"/>
</dbReference>
<dbReference type="InterPro" id="IPR016132">
    <property type="entry name" value="Phyto_chromo_attachment"/>
</dbReference>
<evidence type="ECO:0000259" key="17">
    <source>
        <dbReference type="PROSITE" id="PS50112"/>
    </source>
</evidence>
<dbReference type="InterPro" id="IPR004358">
    <property type="entry name" value="Sig_transdc_His_kin-like_C"/>
</dbReference>
<dbReference type="InterPro" id="IPR000700">
    <property type="entry name" value="PAS-assoc_C"/>
</dbReference>
<evidence type="ECO:0000256" key="6">
    <source>
        <dbReference type="ARBA" id="ARBA00022679"/>
    </source>
</evidence>
<dbReference type="InterPro" id="IPR036097">
    <property type="entry name" value="HisK_dim/P_sf"/>
</dbReference>
<evidence type="ECO:0000256" key="9">
    <source>
        <dbReference type="ARBA" id="ARBA00022777"/>
    </source>
</evidence>
<evidence type="ECO:0000256" key="10">
    <source>
        <dbReference type="ARBA" id="ARBA00022840"/>
    </source>
</evidence>
<dbReference type="InterPro" id="IPR036890">
    <property type="entry name" value="HATPase_C_sf"/>
</dbReference>
<keyword evidence="7" id="KW-0812">Transmembrane</keyword>
<dbReference type="KEGG" id="oxy:HCG48_15130"/>
<dbReference type="CDD" id="cd00082">
    <property type="entry name" value="HisKA"/>
    <property type="match status" value="1"/>
</dbReference>
<dbReference type="PROSITE" id="PS50046">
    <property type="entry name" value="PHYTOCHROME_2"/>
    <property type="match status" value="1"/>
</dbReference>
<dbReference type="SUPFAM" id="SSF47384">
    <property type="entry name" value="Homodimeric domain of signal transducing histidine kinase"/>
    <property type="match status" value="1"/>
</dbReference>
<accession>A0A6H1TYU0</accession>
<name>A0A6H1TYU0_9CYAN</name>
<evidence type="ECO:0000256" key="1">
    <source>
        <dbReference type="ARBA" id="ARBA00000085"/>
    </source>
</evidence>
<evidence type="ECO:0000256" key="4">
    <source>
        <dbReference type="ARBA" id="ARBA00012438"/>
    </source>
</evidence>
<dbReference type="RefSeq" id="WP_168569906.1">
    <property type="nucleotide sequence ID" value="NZ_CP051167.1"/>
</dbReference>
<dbReference type="Gene3D" id="1.10.287.130">
    <property type="match status" value="1"/>
</dbReference>
<keyword evidence="11" id="KW-1133">Transmembrane helix</keyword>
<dbReference type="EMBL" id="CP051167">
    <property type="protein sequence ID" value="QIZ71754.1"/>
    <property type="molecule type" value="Genomic_DNA"/>
</dbReference>
<keyword evidence="10" id="KW-0067">ATP-binding</keyword>
<dbReference type="InterPro" id="IPR005467">
    <property type="entry name" value="His_kinase_dom"/>
</dbReference>
<evidence type="ECO:0000313" key="20">
    <source>
        <dbReference type="Proteomes" id="UP000500857"/>
    </source>
</evidence>